<comment type="caution">
    <text evidence="1">The sequence shown here is derived from an EMBL/GenBank/DDBJ whole genome shotgun (WGS) entry which is preliminary data.</text>
</comment>
<reference evidence="1 2" key="1">
    <citation type="submission" date="2023-11" db="EMBL/GenBank/DDBJ databases">
        <title>Halocaridina rubra genome assembly.</title>
        <authorList>
            <person name="Smith C."/>
        </authorList>
    </citation>
    <scope>NUCLEOTIDE SEQUENCE [LARGE SCALE GENOMIC DNA]</scope>
    <source>
        <strain evidence="1">EP-1</strain>
        <tissue evidence="1">Whole</tissue>
    </source>
</reference>
<sequence length="57" mass="6582">MYKVLVSQLNAHFIPKKNTEFECDVFRHSRPALLNQCALKGSQVQPQVNERARGFHV</sequence>
<keyword evidence="2" id="KW-1185">Reference proteome</keyword>
<organism evidence="1 2">
    <name type="scientific">Halocaridina rubra</name>
    <name type="common">Hawaiian red shrimp</name>
    <dbReference type="NCBI Taxonomy" id="373956"/>
    <lineage>
        <taxon>Eukaryota</taxon>
        <taxon>Metazoa</taxon>
        <taxon>Ecdysozoa</taxon>
        <taxon>Arthropoda</taxon>
        <taxon>Crustacea</taxon>
        <taxon>Multicrustacea</taxon>
        <taxon>Malacostraca</taxon>
        <taxon>Eumalacostraca</taxon>
        <taxon>Eucarida</taxon>
        <taxon>Decapoda</taxon>
        <taxon>Pleocyemata</taxon>
        <taxon>Caridea</taxon>
        <taxon>Atyoidea</taxon>
        <taxon>Atyidae</taxon>
        <taxon>Halocaridina</taxon>
    </lineage>
</organism>
<dbReference type="AlphaFoldDB" id="A0AAN8XD85"/>
<proteinExistence type="predicted"/>
<name>A0AAN8XD85_HALRR</name>
<gene>
    <name evidence="1" type="ORF">SK128_017582</name>
</gene>
<dbReference type="EMBL" id="JAXCGZ010009833">
    <property type="protein sequence ID" value="KAK7076129.1"/>
    <property type="molecule type" value="Genomic_DNA"/>
</dbReference>
<accession>A0AAN8XD85</accession>
<dbReference type="Proteomes" id="UP001381693">
    <property type="component" value="Unassembled WGS sequence"/>
</dbReference>
<evidence type="ECO:0000313" key="1">
    <source>
        <dbReference type="EMBL" id="KAK7076129.1"/>
    </source>
</evidence>
<protein>
    <submittedName>
        <fullName evidence="1">Uncharacterized protein</fullName>
    </submittedName>
</protein>
<evidence type="ECO:0000313" key="2">
    <source>
        <dbReference type="Proteomes" id="UP001381693"/>
    </source>
</evidence>